<dbReference type="EMBL" id="JASBWU010000003">
    <property type="protein sequence ID" value="KAJ9123140.1"/>
    <property type="molecule type" value="Genomic_DNA"/>
</dbReference>
<organism evidence="1 2">
    <name type="scientific">Naganishia vaughanmartiniae</name>
    <dbReference type="NCBI Taxonomy" id="1424756"/>
    <lineage>
        <taxon>Eukaryota</taxon>
        <taxon>Fungi</taxon>
        <taxon>Dikarya</taxon>
        <taxon>Basidiomycota</taxon>
        <taxon>Agaricomycotina</taxon>
        <taxon>Tremellomycetes</taxon>
        <taxon>Filobasidiales</taxon>
        <taxon>Filobasidiaceae</taxon>
        <taxon>Naganishia</taxon>
    </lineage>
</organism>
<keyword evidence="2" id="KW-1185">Reference proteome</keyword>
<protein>
    <submittedName>
        <fullName evidence="1">Uncharacterized protein</fullName>
    </submittedName>
</protein>
<proteinExistence type="predicted"/>
<name>A0ACC2XHS3_9TREE</name>
<gene>
    <name evidence="1" type="ORF">QFC22_001333</name>
</gene>
<dbReference type="Proteomes" id="UP001243375">
    <property type="component" value="Unassembled WGS sequence"/>
</dbReference>
<comment type="caution">
    <text evidence="1">The sequence shown here is derived from an EMBL/GenBank/DDBJ whole genome shotgun (WGS) entry which is preliminary data.</text>
</comment>
<reference evidence="1" key="1">
    <citation type="submission" date="2023-04" db="EMBL/GenBank/DDBJ databases">
        <title>Draft Genome sequencing of Naganishia species isolated from polar environments using Oxford Nanopore Technology.</title>
        <authorList>
            <person name="Leo P."/>
            <person name="Venkateswaran K."/>
        </authorList>
    </citation>
    <scope>NUCLEOTIDE SEQUENCE</scope>
    <source>
        <strain evidence="1">MNA-CCFEE 5425</strain>
    </source>
</reference>
<sequence length="541" mass="59795">MDKGTPRIADLHMTLCARTLTVQKGIVVQDLSRDCEMRQNPIWDSLADYPIKFYAGAPLTVHFPRSPPIVIGTLCVLDEKPRPDFAEESLETLAQLASMLVKNICAEQSELYAHKAARMHAVTSEFMQQAIMPGPTSTGPPGPANDATHPARSTEKPTGRFRDNTTARESGEAKLLVEPEEGDDNEDDINNSIYEQAILSICEILDDSAVALLDTTGYRIFLRQTDSDANGQVLENLTENIGSKGFLDSEMGSRLSRLNGSLKDIADEDIVVKKIERSVEEQTQIPSEVLAFRLADVAFESPFQLESSESSEFTDAICDILVKALKISPLWLDKGDTDPQSVAIFKRIAPRAQCMLVHPLWNTDGSPLKLLLIAWGNGCQRKEEIQDFTASIVTGLAAALTLRKARRMEQAQIAFGNVQAHELRTPIHQLQNMTAVLKSSLNENSAVQKVEMKEGLEDIENASIQLEAVMRNILSYLESDFSPAKVRWEAFGLEKQAPRSLEQTLNDILLSLAARDTKRRENNAGKILNIEVILEIGPSAT</sequence>
<evidence type="ECO:0000313" key="2">
    <source>
        <dbReference type="Proteomes" id="UP001243375"/>
    </source>
</evidence>
<evidence type="ECO:0000313" key="1">
    <source>
        <dbReference type="EMBL" id="KAJ9123140.1"/>
    </source>
</evidence>
<accession>A0ACC2XHS3</accession>